<dbReference type="PANTHER" id="PTHR10013:SF0">
    <property type="entry name" value="GENERAL VESICULAR TRANSPORT FACTOR P115"/>
    <property type="match status" value="1"/>
</dbReference>
<reference evidence="7 8" key="1">
    <citation type="submission" date="2014-04" db="EMBL/GenBank/DDBJ databases">
        <authorList>
            <consortium name="DOE Joint Genome Institute"/>
            <person name="Kuo A."/>
            <person name="Kohler A."/>
            <person name="Jargeat P."/>
            <person name="Nagy L.G."/>
            <person name="Floudas D."/>
            <person name="Copeland A."/>
            <person name="Barry K.W."/>
            <person name="Cichocki N."/>
            <person name="Veneault-Fourrey C."/>
            <person name="LaButti K."/>
            <person name="Lindquist E.A."/>
            <person name="Lipzen A."/>
            <person name="Lundell T."/>
            <person name="Morin E."/>
            <person name="Murat C."/>
            <person name="Sun H."/>
            <person name="Tunlid A."/>
            <person name="Henrissat B."/>
            <person name="Grigoriev I.V."/>
            <person name="Hibbett D.S."/>
            <person name="Martin F."/>
            <person name="Nordberg H.P."/>
            <person name="Cantor M.N."/>
            <person name="Hua S.X."/>
        </authorList>
    </citation>
    <scope>NUCLEOTIDE SEQUENCE [LARGE SCALE GENOMIC DNA]</scope>
    <source>
        <strain evidence="7 8">Ve08.2h10</strain>
    </source>
</reference>
<evidence type="ECO:0008006" key="9">
    <source>
        <dbReference type="Google" id="ProtNLM"/>
    </source>
</evidence>
<feature type="region of interest" description="Disordered" evidence="4">
    <location>
        <begin position="658"/>
        <end position="681"/>
    </location>
</feature>
<protein>
    <recommendedName>
        <fullName evidence="9">General vesicular transport factor p115</fullName>
    </recommendedName>
</protein>
<evidence type="ECO:0000256" key="2">
    <source>
        <dbReference type="ARBA" id="ARBA00023034"/>
    </source>
</evidence>
<dbReference type="OrthoDB" id="198977at2759"/>
<name>A0A0D0DGP1_9AGAM</name>
<gene>
    <name evidence="7" type="ORF">PAXRUDRAFT_247147</name>
</gene>
<feature type="region of interest" description="Disordered" evidence="4">
    <location>
        <begin position="776"/>
        <end position="837"/>
    </location>
</feature>
<dbReference type="InterPro" id="IPR016024">
    <property type="entry name" value="ARM-type_fold"/>
</dbReference>
<feature type="compositionally biased region" description="Polar residues" evidence="4">
    <location>
        <begin position="671"/>
        <end position="681"/>
    </location>
</feature>
<evidence type="ECO:0000313" key="8">
    <source>
        <dbReference type="Proteomes" id="UP000054538"/>
    </source>
</evidence>
<proteinExistence type="predicted"/>
<comment type="subcellular location">
    <subcellularLocation>
        <location evidence="1">Golgi apparatus</location>
    </subcellularLocation>
</comment>
<keyword evidence="8" id="KW-1185">Reference proteome</keyword>
<dbReference type="FunCoup" id="A0A0D0DGP1">
    <property type="interactions" value="437"/>
</dbReference>
<dbReference type="STRING" id="930991.A0A0D0DGP1"/>
<accession>A0A0D0DGP1</accession>
<evidence type="ECO:0000259" key="6">
    <source>
        <dbReference type="Pfam" id="PF04871"/>
    </source>
</evidence>
<dbReference type="GO" id="GO:0048280">
    <property type="term" value="P:vesicle fusion with Golgi apparatus"/>
    <property type="evidence" value="ECO:0007669"/>
    <property type="project" value="InterPro"/>
</dbReference>
<evidence type="ECO:0000313" key="7">
    <source>
        <dbReference type="EMBL" id="KIK97167.1"/>
    </source>
</evidence>
<dbReference type="Pfam" id="PF04869">
    <property type="entry name" value="Uso1_p115_head"/>
    <property type="match status" value="1"/>
</dbReference>
<dbReference type="GO" id="GO:0006886">
    <property type="term" value="P:intracellular protein transport"/>
    <property type="evidence" value="ECO:0007669"/>
    <property type="project" value="InterPro"/>
</dbReference>
<dbReference type="InterPro" id="IPR006953">
    <property type="entry name" value="Vesicle_Uso1_P115_head"/>
</dbReference>
<evidence type="ECO:0000256" key="3">
    <source>
        <dbReference type="ARBA" id="ARBA00023054"/>
    </source>
</evidence>
<feature type="compositionally biased region" description="Low complexity" evidence="4">
    <location>
        <begin position="714"/>
        <end position="730"/>
    </location>
</feature>
<feature type="region of interest" description="Disordered" evidence="4">
    <location>
        <begin position="709"/>
        <end position="730"/>
    </location>
</feature>
<dbReference type="Gene3D" id="1.25.10.10">
    <property type="entry name" value="Leucine-rich Repeat Variant"/>
    <property type="match status" value="1"/>
</dbReference>
<feature type="domain" description="Uso1/p115-like vesicle tethering protein C-terminal" evidence="6">
    <location>
        <begin position="734"/>
        <end position="837"/>
    </location>
</feature>
<dbReference type="Proteomes" id="UP000054538">
    <property type="component" value="Unassembled WGS sequence"/>
</dbReference>
<sequence length="837" mass="92305">MDFLSQTYIALRGPTGAPQSATDTISKLSDRLSPSTLLADRRAAVLSLKGLTRDCKAEVGDRALPGLIHVLQNDAEIDADIGKAVLETLHHLCEVDEASKELSLKHTDYILANEQVTHTLFTLLGDSHFYIRYATLQLLSTLLQNRRSVVQGYFLKAPNGAPSIISVMDDKREIIRNETIVMIQLLISQSPDIQKVLAFEGAFEKLFNTVTQEGGVEGGVISYDALRCVDGLLRFNSSNQSYFRETSLPALLCSLILFPPNQQLQDSLPQEFSLQFWDQQKAANVSLIIGIMGMLVGSKGNNNQETTVIVRCLVELALASNAPTPLKTQALRLLPSNLTFPLSNVVVTPFMPVPETNGEEWDRLEPASALDVLVELALHGEYNGLHGDRRSKDGLELRGAALNVFDNFVRKEEIKQAIIQGMLPPEVPTEAPMISPLLYALCLPPMSPLDIANVTTTHFAILLFTRLLSSSSRCKTLARSIKPSPSLSASTPSQGHFFVPADGGVPPPSGPEPDDDDAPHSLIPLLSENLSLCFLSKSRVDPANENEAREWERLIVGYLCLLVQWLWEDAKAVREYLEAGGLGVLVEPINQTAEGESLVPGLCAFLLGVCYEFNCEPGEITRSTIYPIITRLGVDAVIGQMTRFREDDRFKSITPESIVLSWPTPGGPPLSANQNQSQNPAEQEGELWFDWAFVDFWKSNHYTVQRGLNTDPNASSSSSSSSSGPSAESAMLISSLRDVIRTQAQELETLRAKLEELSTSSASQIRDLDARAADLASSLQESEDKKKDVEKEQEDLLVLLDEMNTKRRRDKERMREAGLEVSEDEEDVDDCEEEEEE</sequence>
<dbReference type="InterPro" id="IPR011989">
    <property type="entry name" value="ARM-like"/>
</dbReference>
<dbReference type="GO" id="GO:0048211">
    <property type="term" value="P:Golgi vesicle docking"/>
    <property type="evidence" value="ECO:0007669"/>
    <property type="project" value="TreeGrafter"/>
</dbReference>
<dbReference type="AlphaFoldDB" id="A0A0D0DGP1"/>
<feature type="domain" description="Vesicle tethering protein Uso1/P115-like head" evidence="5">
    <location>
        <begin position="549"/>
        <end position="707"/>
    </location>
</feature>
<dbReference type="Pfam" id="PF04871">
    <property type="entry name" value="Uso1_p115_C"/>
    <property type="match status" value="1"/>
</dbReference>
<keyword evidence="3" id="KW-0175">Coiled coil</keyword>
<feature type="region of interest" description="Disordered" evidence="4">
    <location>
        <begin position="498"/>
        <end position="519"/>
    </location>
</feature>
<evidence type="ECO:0000259" key="5">
    <source>
        <dbReference type="Pfam" id="PF04869"/>
    </source>
</evidence>
<feature type="compositionally biased region" description="Acidic residues" evidence="4">
    <location>
        <begin position="821"/>
        <end position="837"/>
    </location>
</feature>
<evidence type="ECO:0000256" key="1">
    <source>
        <dbReference type="ARBA" id="ARBA00004555"/>
    </source>
</evidence>
<dbReference type="EMBL" id="KN824949">
    <property type="protein sequence ID" value="KIK97167.1"/>
    <property type="molecule type" value="Genomic_DNA"/>
</dbReference>
<dbReference type="PANTHER" id="PTHR10013">
    <property type="entry name" value="GENERAL VESICULAR TRANSPORT FACTOR P115"/>
    <property type="match status" value="1"/>
</dbReference>
<dbReference type="InParanoid" id="A0A0D0DGP1"/>
<dbReference type="GO" id="GO:0005795">
    <property type="term" value="C:Golgi stack"/>
    <property type="evidence" value="ECO:0007669"/>
    <property type="project" value="TreeGrafter"/>
</dbReference>
<dbReference type="SUPFAM" id="SSF48371">
    <property type="entry name" value="ARM repeat"/>
    <property type="match status" value="1"/>
</dbReference>
<reference evidence="8" key="2">
    <citation type="submission" date="2015-01" db="EMBL/GenBank/DDBJ databases">
        <title>Evolutionary Origins and Diversification of the Mycorrhizal Mutualists.</title>
        <authorList>
            <consortium name="DOE Joint Genome Institute"/>
            <consortium name="Mycorrhizal Genomics Consortium"/>
            <person name="Kohler A."/>
            <person name="Kuo A."/>
            <person name="Nagy L.G."/>
            <person name="Floudas D."/>
            <person name="Copeland A."/>
            <person name="Barry K.W."/>
            <person name="Cichocki N."/>
            <person name="Veneault-Fourrey C."/>
            <person name="LaButti K."/>
            <person name="Lindquist E.A."/>
            <person name="Lipzen A."/>
            <person name="Lundell T."/>
            <person name="Morin E."/>
            <person name="Murat C."/>
            <person name="Riley R."/>
            <person name="Ohm R."/>
            <person name="Sun H."/>
            <person name="Tunlid A."/>
            <person name="Henrissat B."/>
            <person name="Grigoriev I.V."/>
            <person name="Hibbett D.S."/>
            <person name="Martin F."/>
        </authorList>
    </citation>
    <scope>NUCLEOTIDE SEQUENCE [LARGE SCALE GENOMIC DNA]</scope>
    <source>
        <strain evidence="8">Ve08.2h10</strain>
    </source>
</reference>
<organism evidence="7 8">
    <name type="scientific">Paxillus rubicundulus Ve08.2h10</name>
    <dbReference type="NCBI Taxonomy" id="930991"/>
    <lineage>
        <taxon>Eukaryota</taxon>
        <taxon>Fungi</taxon>
        <taxon>Dikarya</taxon>
        <taxon>Basidiomycota</taxon>
        <taxon>Agaricomycotina</taxon>
        <taxon>Agaricomycetes</taxon>
        <taxon>Agaricomycetidae</taxon>
        <taxon>Boletales</taxon>
        <taxon>Paxilineae</taxon>
        <taxon>Paxillaceae</taxon>
        <taxon>Paxillus</taxon>
    </lineage>
</organism>
<keyword evidence="2" id="KW-0333">Golgi apparatus</keyword>
<evidence type="ECO:0000256" key="4">
    <source>
        <dbReference type="SAM" id="MobiDB-lite"/>
    </source>
</evidence>
<dbReference type="GO" id="GO:0005783">
    <property type="term" value="C:endoplasmic reticulum"/>
    <property type="evidence" value="ECO:0007669"/>
    <property type="project" value="TreeGrafter"/>
</dbReference>
<dbReference type="HOGENOM" id="CLU_006318_1_0_1"/>
<dbReference type="GO" id="GO:0006888">
    <property type="term" value="P:endoplasmic reticulum to Golgi vesicle-mediated transport"/>
    <property type="evidence" value="ECO:0007669"/>
    <property type="project" value="TreeGrafter"/>
</dbReference>
<dbReference type="GO" id="GO:0000139">
    <property type="term" value="C:Golgi membrane"/>
    <property type="evidence" value="ECO:0007669"/>
    <property type="project" value="InterPro"/>
</dbReference>
<dbReference type="InterPro" id="IPR024095">
    <property type="entry name" value="Vesicle_P115"/>
</dbReference>
<dbReference type="GO" id="GO:0012507">
    <property type="term" value="C:ER to Golgi transport vesicle membrane"/>
    <property type="evidence" value="ECO:0007669"/>
    <property type="project" value="TreeGrafter"/>
</dbReference>
<dbReference type="InterPro" id="IPR006955">
    <property type="entry name" value="Uso1_p115_C"/>
</dbReference>